<keyword evidence="2" id="KW-1185">Reference proteome</keyword>
<name>A0ACC3MRW6_9PEZI</name>
<organism evidence="1 2">
    <name type="scientific">Vermiconidia calcicola</name>
    <dbReference type="NCBI Taxonomy" id="1690605"/>
    <lineage>
        <taxon>Eukaryota</taxon>
        <taxon>Fungi</taxon>
        <taxon>Dikarya</taxon>
        <taxon>Ascomycota</taxon>
        <taxon>Pezizomycotina</taxon>
        <taxon>Dothideomycetes</taxon>
        <taxon>Dothideomycetidae</taxon>
        <taxon>Mycosphaerellales</taxon>
        <taxon>Extremaceae</taxon>
        <taxon>Vermiconidia</taxon>
    </lineage>
</organism>
<comment type="caution">
    <text evidence="1">The sequence shown here is derived from an EMBL/GenBank/DDBJ whole genome shotgun (WGS) entry which is preliminary data.</text>
</comment>
<reference evidence="1" key="1">
    <citation type="submission" date="2023-07" db="EMBL/GenBank/DDBJ databases">
        <title>Black Yeasts Isolated from many extreme environments.</title>
        <authorList>
            <person name="Coleine C."/>
            <person name="Stajich J.E."/>
            <person name="Selbmann L."/>
        </authorList>
    </citation>
    <scope>NUCLEOTIDE SEQUENCE</scope>
    <source>
        <strain evidence="1">CCFEE 5714</strain>
    </source>
</reference>
<accession>A0ACC3MRW6</accession>
<sequence>MGMCWTVFLLFLVRCLADRFHSKNYEEYAKLGDAPGQTYRSSPALSPLFNVDIWNEEGIDTDAPYIFFSTGDGLHQGPYIFSSKDLSLVYTDRHYNASNNARVQKYKGKDYFTFWEGSQGKGHAEGTCHIVNNKYEVVHSIRTRNIGAKTDLHECELTNDGTALITVYETIPFDLSSIGGKVEDYILDSVFQEIDVDTGKLLFEWRGSDHIPVTESYSPYERTTPKTGWDACHINGLQKDRNGDYYVSLRRMHSLVKVSGKDGSRLWQLGGKRNNFTDLSDGHATDFAWQHHMRFLDDDYTQLTVFDNRNLHGEKEVHCVGDACSRGARIELNYEDMTARLLQNFYSPDGLLSYAMGGYDTTPRGNALIGWGSQAAITEFSADGVPVMNFQFGKLGTWMRTYRVYKGHWEAYPPWPPGIAVERATEGDNMFIFASWNGATEIKYWIVAGAETREKLNDLKSVKRCSGFQKVGFESMISYGGTDAFVRVVALDKEFNVLGATAIVDTKTGKQVPGKKPADKRCGARIADNTISSLRLWVIKIQVKLMVGMTFVKRERIGKGLTNHDRKSSLLHA</sequence>
<evidence type="ECO:0000313" key="1">
    <source>
        <dbReference type="EMBL" id="KAK3702214.1"/>
    </source>
</evidence>
<proteinExistence type="predicted"/>
<gene>
    <name evidence="1" type="ORF">LTR37_015046</name>
</gene>
<protein>
    <submittedName>
        <fullName evidence="1">Uncharacterized protein</fullName>
    </submittedName>
</protein>
<evidence type="ECO:0000313" key="2">
    <source>
        <dbReference type="Proteomes" id="UP001281147"/>
    </source>
</evidence>
<dbReference type="EMBL" id="JAUTXU010000164">
    <property type="protein sequence ID" value="KAK3702214.1"/>
    <property type="molecule type" value="Genomic_DNA"/>
</dbReference>
<dbReference type="Proteomes" id="UP001281147">
    <property type="component" value="Unassembled WGS sequence"/>
</dbReference>